<reference evidence="1 2" key="1">
    <citation type="journal article" date="2013" name="Genome Announc.">
        <title>Draft Genome Sequence of Streptomyces viridochromogenes Strain Tu57, Producer of Avilamycin.</title>
        <authorList>
            <person name="Gruning B.A."/>
            <person name="Erxleben A."/>
            <person name="Hahnlein A."/>
            <person name="Gunther S."/>
        </authorList>
    </citation>
    <scope>NUCLEOTIDE SEQUENCE [LARGE SCALE GENOMIC DNA]</scope>
    <source>
        <strain evidence="1 2">Tue57</strain>
    </source>
</reference>
<proteinExistence type="predicted"/>
<dbReference type="AlphaFoldDB" id="L8PA75"/>
<name>L8PA75_STRVR</name>
<organism evidence="1 2">
    <name type="scientific">Streptomyces viridochromogenes Tue57</name>
    <dbReference type="NCBI Taxonomy" id="1160705"/>
    <lineage>
        <taxon>Bacteria</taxon>
        <taxon>Bacillati</taxon>
        <taxon>Actinomycetota</taxon>
        <taxon>Actinomycetes</taxon>
        <taxon>Kitasatosporales</taxon>
        <taxon>Streptomycetaceae</taxon>
        <taxon>Streptomyces</taxon>
    </lineage>
</organism>
<comment type="caution">
    <text evidence="1">The sequence shown here is derived from an EMBL/GenBank/DDBJ whole genome shotgun (WGS) entry which is preliminary data.</text>
</comment>
<evidence type="ECO:0000313" key="1">
    <source>
        <dbReference type="EMBL" id="ELS54491.1"/>
    </source>
</evidence>
<evidence type="ECO:0000313" key="2">
    <source>
        <dbReference type="Proteomes" id="UP000011205"/>
    </source>
</evidence>
<dbReference type="Proteomes" id="UP000011205">
    <property type="component" value="Unassembled WGS sequence"/>
</dbReference>
<dbReference type="EMBL" id="AMLP01000134">
    <property type="protein sequence ID" value="ELS54491.1"/>
    <property type="molecule type" value="Genomic_DNA"/>
</dbReference>
<gene>
    <name evidence="1" type="ORF">STVIR_4550</name>
</gene>
<sequence>MENIQPLDRIGSAVGRVLMISGMACSVLLAVNSDEVIRNESLRSDQASVAVLDPGWD</sequence>
<protein>
    <submittedName>
        <fullName evidence="1">Uncharacterized protein</fullName>
    </submittedName>
</protein>
<accession>L8PA75</accession>